<dbReference type="InterPro" id="IPR013325">
    <property type="entry name" value="RNA_pol_sigma_r2"/>
</dbReference>
<dbReference type="SUPFAM" id="SSF88946">
    <property type="entry name" value="Sigma2 domain of RNA polymerase sigma factors"/>
    <property type="match status" value="1"/>
</dbReference>
<dbReference type="PIRSF" id="PIRSF000770">
    <property type="entry name" value="RNA_pol_sigma-SigE/K"/>
    <property type="match status" value="1"/>
</dbReference>
<evidence type="ECO:0000259" key="5">
    <source>
        <dbReference type="PROSITE" id="PS00715"/>
    </source>
</evidence>
<dbReference type="PROSITE" id="PS00715">
    <property type="entry name" value="SIGMA70_1"/>
    <property type="match status" value="1"/>
</dbReference>
<organism evidence="6 7">
    <name type="scientific">Nocardioides salarius</name>
    <dbReference type="NCBI Taxonomy" id="374513"/>
    <lineage>
        <taxon>Bacteria</taxon>
        <taxon>Bacillati</taxon>
        <taxon>Actinomycetota</taxon>
        <taxon>Actinomycetes</taxon>
        <taxon>Propionibacteriales</taxon>
        <taxon>Nocardioidaceae</taxon>
        <taxon>Nocardioides</taxon>
    </lineage>
</organism>
<dbReference type="NCBIfam" id="NF005413">
    <property type="entry name" value="PRK06986.1"/>
    <property type="match status" value="1"/>
</dbReference>
<keyword evidence="4" id="KW-0804">Transcription</keyword>
<keyword evidence="3" id="KW-0238">DNA-binding</keyword>
<dbReference type="InterPro" id="IPR007627">
    <property type="entry name" value="RNA_pol_sigma70_r2"/>
</dbReference>
<dbReference type="RefSeq" id="WP_193670168.1">
    <property type="nucleotide sequence ID" value="NZ_JACDTV010000012.1"/>
</dbReference>
<keyword evidence="6" id="KW-0969">Cilium</keyword>
<evidence type="ECO:0000256" key="4">
    <source>
        <dbReference type="ARBA" id="ARBA00023163"/>
    </source>
</evidence>
<name>A0ABS2M8R6_9ACTN</name>
<dbReference type="Gene3D" id="1.20.140.160">
    <property type="match status" value="1"/>
</dbReference>
<feature type="domain" description="RNA polymerase sigma-70" evidence="5">
    <location>
        <begin position="57"/>
        <end position="70"/>
    </location>
</feature>
<dbReference type="SUPFAM" id="SSF88659">
    <property type="entry name" value="Sigma3 and sigma4 domains of RNA polymerase sigma factors"/>
    <property type="match status" value="2"/>
</dbReference>
<keyword evidence="6" id="KW-0966">Cell projection</keyword>
<evidence type="ECO:0000256" key="3">
    <source>
        <dbReference type="ARBA" id="ARBA00023125"/>
    </source>
</evidence>
<dbReference type="Gene3D" id="1.10.1740.10">
    <property type="match status" value="1"/>
</dbReference>
<evidence type="ECO:0000313" key="7">
    <source>
        <dbReference type="Proteomes" id="UP000732378"/>
    </source>
</evidence>
<comment type="caution">
    <text evidence="6">The sequence shown here is derived from an EMBL/GenBank/DDBJ whole genome shotgun (WGS) entry which is preliminary data.</text>
</comment>
<dbReference type="Pfam" id="PF04539">
    <property type="entry name" value="Sigma70_r3"/>
    <property type="match status" value="1"/>
</dbReference>
<accession>A0ABS2M8R6</accession>
<evidence type="ECO:0000256" key="2">
    <source>
        <dbReference type="ARBA" id="ARBA00023082"/>
    </source>
</evidence>
<keyword evidence="6" id="KW-0282">Flagellum</keyword>
<evidence type="ECO:0000313" key="6">
    <source>
        <dbReference type="EMBL" id="MBM7507566.1"/>
    </source>
</evidence>
<dbReference type="PANTHER" id="PTHR30385:SF7">
    <property type="entry name" value="RNA POLYMERASE SIGMA FACTOR FLIA"/>
    <property type="match status" value="1"/>
</dbReference>
<evidence type="ECO:0000256" key="1">
    <source>
        <dbReference type="ARBA" id="ARBA00023015"/>
    </source>
</evidence>
<dbReference type="NCBIfam" id="TIGR02937">
    <property type="entry name" value="sigma70-ECF"/>
    <property type="match status" value="1"/>
</dbReference>
<keyword evidence="1" id="KW-0805">Transcription regulation</keyword>
<dbReference type="Pfam" id="PF04542">
    <property type="entry name" value="Sigma70_r2"/>
    <property type="match status" value="1"/>
</dbReference>
<sequence>MTERPQDTPEDDPVWAAWRGERDLEARNELLLRYSPLVKYVAGRVRTGLPRSVEHADVVSEGMIGLIDALEKFEPERGLAFPTYAVPRIRGAIFDSVRAADWVPRSVRTRAREVEQARTGLHERLGRPATDDEVAAETGLSVGELRAATELRSWVGYASTDDLADLEQVDAGLEEAFDDDGTRELLMPAVHRLPERDRIVVALYFFEGLTLAEIGRVLGVTESRVSQLRSRATKALREALQDR</sequence>
<dbReference type="Proteomes" id="UP000732378">
    <property type="component" value="Unassembled WGS sequence"/>
</dbReference>
<protein>
    <submittedName>
        <fullName evidence="6">RNA polymerase sigma factor for flagellar operon FliA</fullName>
    </submittedName>
</protein>
<dbReference type="PANTHER" id="PTHR30385">
    <property type="entry name" value="SIGMA FACTOR F FLAGELLAR"/>
    <property type="match status" value="1"/>
</dbReference>
<dbReference type="PRINTS" id="PR00046">
    <property type="entry name" value="SIGMA70FCT"/>
</dbReference>
<dbReference type="CDD" id="cd06171">
    <property type="entry name" value="Sigma70_r4"/>
    <property type="match status" value="1"/>
</dbReference>
<dbReference type="InterPro" id="IPR014284">
    <property type="entry name" value="RNA_pol_sigma-70_dom"/>
</dbReference>
<proteinExistence type="predicted"/>
<dbReference type="NCBIfam" id="TIGR02479">
    <property type="entry name" value="FliA_WhiG"/>
    <property type="match status" value="1"/>
</dbReference>
<dbReference type="InterPro" id="IPR000943">
    <property type="entry name" value="RNA_pol_sigma70"/>
</dbReference>
<keyword evidence="2" id="KW-0731">Sigma factor</keyword>
<reference evidence="6 7" key="1">
    <citation type="submission" date="2021-01" db="EMBL/GenBank/DDBJ databases">
        <title>Sequencing the genomes of 1000 actinobacteria strains.</title>
        <authorList>
            <person name="Klenk H.-P."/>
        </authorList>
    </citation>
    <scope>NUCLEOTIDE SEQUENCE [LARGE SCALE GENOMIC DNA]</scope>
    <source>
        <strain evidence="6 7">DSM 18239</strain>
    </source>
</reference>
<dbReference type="EMBL" id="JAFBBZ010000001">
    <property type="protein sequence ID" value="MBM7507566.1"/>
    <property type="molecule type" value="Genomic_DNA"/>
</dbReference>
<gene>
    <name evidence="6" type="ORF">JOE61_001380</name>
</gene>
<dbReference type="Pfam" id="PF04545">
    <property type="entry name" value="Sigma70_r4"/>
    <property type="match status" value="1"/>
</dbReference>
<keyword evidence="7" id="KW-1185">Reference proteome</keyword>
<dbReference type="InterPro" id="IPR007624">
    <property type="entry name" value="RNA_pol_sigma70_r3"/>
</dbReference>
<dbReference type="InterPro" id="IPR012845">
    <property type="entry name" value="RNA_pol_sigma_FliA_WhiG"/>
</dbReference>
<dbReference type="InterPro" id="IPR007630">
    <property type="entry name" value="RNA_pol_sigma70_r4"/>
</dbReference>
<dbReference type="InterPro" id="IPR013324">
    <property type="entry name" value="RNA_pol_sigma_r3/r4-like"/>
</dbReference>